<dbReference type="STRING" id="46680.GCA_000807755_01197"/>
<accession>A0A246F4B9</accession>
<keyword evidence="2" id="KW-0378">Hydrolase</keyword>
<dbReference type="Pfam" id="PF00561">
    <property type="entry name" value="Abhydrolase_1"/>
    <property type="match status" value="1"/>
</dbReference>
<sequence length="408" mass="44605">MRYRTDYSAQSLTAAPAVLELDGWQLHYQAFSSREDDTRPPVLLLGGAFQSFRSFASEVSELLAGHPVILLDLPSQGGNLQLAPQLSLEDLADLIAAFAETLQLPPLMPIGLSYGSALAALFAARHPARCGRLLLAGITAFGRPGARALLVEALARLELGEQTPFAHGVLTGLINPLRLGDTGVSPVFRKALLRQLQRLTSGEIERYRQNSQRLLAFGGFDRHPQCPTLVLAGEYDHFTQPWEHAEFAHACADAEFALIHNADHLAQFERRDACARLYNPFLRGEALPRSAAGSTRFQRQQLLHLERRFEPRLAPLDQRAVLRNSEGGEWRCELAELGYFGGLIRVELPGNRPARGWKLAAAGLPELDILPLRYGDDGLAFIFAHGDPQASAALAAMVVPMQQGACAA</sequence>
<dbReference type="InterPro" id="IPR000073">
    <property type="entry name" value="AB_hydrolase_1"/>
</dbReference>
<dbReference type="SUPFAM" id="SSF53474">
    <property type="entry name" value="alpha/beta-Hydrolases"/>
    <property type="match status" value="1"/>
</dbReference>
<comment type="caution">
    <text evidence="2">The sequence shown here is derived from an EMBL/GenBank/DDBJ whole genome shotgun (WGS) entry which is preliminary data.</text>
</comment>
<dbReference type="Gene3D" id="3.40.50.1820">
    <property type="entry name" value="alpha/beta hydrolase"/>
    <property type="match status" value="1"/>
</dbReference>
<protein>
    <submittedName>
        <fullName evidence="2">Alpha/beta hydrolase</fullName>
    </submittedName>
</protein>
<dbReference type="InterPro" id="IPR050266">
    <property type="entry name" value="AB_hydrolase_sf"/>
</dbReference>
<dbReference type="InterPro" id="IPR029058">
    <property type="entry name" value="AB_hydrolase_fold"/>
</dbReference>
<dbReference type="GO" id="GO:0016787">
    <property type="term" value="F:hydrolase activity"/>
    <property type="evidence" value="ECO:0007669"/>
    <property type="project" value="UniProtKB-KW"/>
</dbReference>
<gene>
    <name evidence="2" type="ORF">CEG18_26470</name>
</gene>
<evidence type="ECO:0000313" key="3">
    <source>
        <dbReference type="Proteomes" id="UP000198145"/>
    </source>
</evidence>
<dbReference type="Proteomes" id="UP000198145">
    <property type="component" value="Unassembled WGS sequence"/>
</dbReference>
<dbReference type="PANTHER" id="PTHR43798">
    <property type="entry name" value="MONOACYLGLYCEROL LIPASE"/>
    <property type="match status" value="1"/>
</dbReference>
<dbReference type="EMBL" id="NJBA01000011">
    <property type="protein sequence ID" value="OWP48064.1"/>
    <property type="molecule type" value="Genomic_DNA"/>
</dbReference>
<dbReference type="AlphaFoldDB" id="A0A246F4B9"/>
<name>A0A246F4B9_PSENT</name>
<reference evidence="2 3" key="1">
    <citation type="submission" date="2017-06" db="EMBL/GenBank/DDBJ databases">
        <title>Draft genome of Pseudomonas nitroreducens DF05.</title>
        <authorList>
            <person name="Iyer R."/>
        </authorList>
    </citation>
    <scope>NUCLEOTIDE SEQUENCE [LARGE SCALE GENOMIC DNA]</scope>
    <source>
        <strain evidence="2 3">DF05</strain>
    </source>
</reference>
<proteinExistence type="predicted"/>
<organism evidence="2 3">
    <name type="scientific">Pseudomonas nitroreducens</name>
    <dbReference type="NCBI Taxonomy" id="46680"/>
    <lineage>
        <taxon>Bacteria</taxon>
        <taxon>Pseudomonadati</taxon>
        <taxon>Pseudomonadota</taxon>
        <taxon>Gammaproteobacteria</taxon>
        <taxon>Pseudomonadales</taxon>
        <taxon>Pseudomonadaceae</taxon>
        <taxon>Pseudomonas</taxon>
    </lineage>
</organism>
<feature type="domain" description="AB hydrolase-1" evidence="1">
    <location>
        <begin position="40"/>
        <end position="270"/>
    </location>
</feature>
<evidence type="ECO:0000259" key="1">
    <source>
        <dbReference type="Pfam" id="PF00561"/>
    </source>
</evidence>
<dbReference type="eggNOG" id="COG2267">
    <property type="taxonomic scope" value="Bacteria"/>
</dbReference>
<evidence type="ECO:0000313" key="2">
    <source>
        <dbReference type="EMBL" id="OWP48064.1"/>
    </source>
</evidence>
<dbReference type="RefSeq" id="WP_088421430.1">
    <property type="nucleotide sequence ID" value="NZ_NJBA01000011.1"/>
</dbReference>